<dbReference type="PANTHER" id="PTHR23098:SF3">
    <property type="entry name" value="MYB-RELATED TRANSCRIPTION FACTOR, PARTNER OF PROFILIN"/>
    <property type="match status" value="1"/>
</dbReference>
<organism evidence="3 4">
    <name type="scientific">Pleuronectes platessa</name>
    <name type="common">European plaice</name>
    <dbReference type="NCBI Taxonomy" id="8262"/>
    <lineage>
        <taxon>Eukaryota</taxon>
        <taxon>Metazoa</taxon>
        <taxon>Chordata</taxon>
        <taxon>Craniata</taxon>
        <taxon>Vertebrata</taxon>
        <taxon>Euteleostomi</taxon>
        <taxon>Actinopterygii</taxon>
        <taxon>Neopterygii</taxon>
        <taxon>Teleostei</taxon>
        <taxon>Neoteleostei</taxon>
        <taxon>Acanthomorphata</taxon>
        <taxon>Carangaria</taxon>
        <taxon>Pleuronectiformes</taxon>
        <taxon>Pleuronectoidei</taxon>
        <taxon>Pleuronectidae</taxon>
        <taxon>Pleuronectes</taxon>
    </lineage>
</organism>
<evidence type="ECO:0000256" key="1">
    <source>
        <dbReference type="SAM" id="MobiDB-lite"/>
    </source>
</evidence>
<keyword evidence="4" id="KW-1185">Reference proteome</keyword>
<feature type="region of interest" description="Disordered" evidence="1">
    <location>
        <begin position="172"/>
        <end position="203"/>
    </location>
</feature>
<reference evidence="3" key="1">
    <citation type="submission" date="2020-03" db="EMBL/GenBank/DDBJ databases">
        <authorList>
            <person name="Weist P."/>
        </authorList>
    </citation>
    <scope>NUCLEOTIDE SEQUENCE</scope>
</reference>
<accession>A0A9N7ZC45</accession>
<comment type="caution">
    <text evidence="3">The sequence shown here is derived from an EMBL/GenBank/DDBJ whole genome shotgun (WGS) entry which is preliminary data.</text>
</comment>
<feature type="region of interest" description="Disordered" evidence="1">
    <location>
        <begin position="1"/>
        <end position="54"/>
    </location>
</feature>
<gene>
    <name evidence="3" type="ORF">PLEPLA_LOCUS46366</name>
</gene>
<evidence type="ECO:0000313" key="3">
    <source>
        <dbReference type="EMBL" id="CAB1458536.1"/>
    </source>
</evidence>
<evidence type="ECO:0000313" key="4">
    <source>
        <dbReference type="Proteomes" id="UP001153269"/>
    </source>
</evidence>
<dbReference type="GO" id="GO:0005634">
    <property type="term" value="C:nucleus"/>
    <property type="evidence" value="ECO:0007669"/>
    <property type="project" value="TreeGrafter"/>
</dbReference>
<evidence type="ECO:0000259" key="2">
    <source>
        <dbReference type="Pfam" id="PF13873"/>
    </source>
</evidence>
<dbReference type="InterPro" id="IPR028002">
    <property type="entry name" value="Myb_DNA-bind_5"/>
</dbReference>
<name>A0A9N7ZC45_PLEPL</name>
<dbReference type="PANTHER" id="PTHR23098">
    <property type="entry name" value="AGAP001331-PA-RELATED"/>
    <property type="match status" value="1"/>
</dbReference>
<sequence>MLGEGQHGGAQPQENVCAFEAGEQKAAQRSLRSESAQFGCSRQSEVSGDAPRKEGASSAIFLTLFRPDQDQPLLQGEEPGLGTQSRASRNLRRGFRGAVEGEVEVEPCRPHGVRVLLEAVKRNRYIILRKFNQGVSAETKKQTWCEITNQINGLGENHREVRQIMKKWADLKVRREATHRDPQGPERQQPEEEEPGPRGEDGA</sequence>
<feature type="compositionally biased region" description="Polar residues" evidence="1">
    <location>
        <begin position="33"/>
        <end position="46"/>
    </location>
</feature>
<dbReference type="EMBL" id="CADEAL010004392">
    <property type="protein sequence ID" value="CAB1458536.1"/>
    <property type="molecule type" value="Genomic_DNA"/>
</dbReference>
<dbReference type="AlphaFoldDB" id="A0A9N7ZC45"/>
<dbReference type="Pfam" id="PF13873">
    <property type="entry name" value="Myb_DNA-bind_5"/>
    <property type="match status" value="1"/>
</dbReference>
<proteinExistence type="predicted"/>
<dbReference type="Proteomes" id="UP001153269">
    <property type="component" value="Unassembled WGS sequence"/>
</dbReference>
<protein>
    <recommendedName>
        <fullName evidence="2">Myb/SANT-like DNA-binding domain-containing protein</fullName>
    </recommendedName>
</protein>
<feature type="domain" description="Myb/SANT-like DNA-binding" evidence="2">
    <location>
        <begin position="113"/>
        <end position="174"/>
    </location>
</feature>